<sequence>MAACGCEAAVETRGFFSIPLNSICVPLCS</sequence>
<organism evidence="1">
    <name type="scientific">Arundo donax</name>
    <name type="common">Giant reed</name>
    <name type="synonym">Donax arundinaceus</name>
    <dbReference type="NCBI Taxonomy" id="35708"/>
    <lineage>
        <taxon>Eukaryota</taxon>
        <taxon>Viridiplantae</taxon>
        <taxon>Streptophyta</taxon>
        <taxon>Embryophyta</taxon>
        <taxon>Tracheophyta</taxon>
        <taxon>Spermatophyta</taxon>
        <taxon>Magnoliopsida</taxon>
        <taxon>Liliopsida</taxon>
        <taxon>Poales</taxon>
        <taxon>Poaceae</taxon>
        <taxon>PACMAD clade</taxon>
        <taxon>Arundinoideae</taxon>
        <taxon>Arundineae</taxon>
        <taxon>Arundo</taxon>
    </lineage>
</organism>
<evidence type="ECO:0000313" key="1">
    <source>
        <dbReference type="EMBL" id="JAD66124.1"/>
    </source>
</evidence>
<dbReference type="AlphaFoldDB" id="A0A0A9BQA3"/>
<dbReference type="EMBL" id="GBRH01231771">
    <property type="protein sequence ID" value="JAD66124.1"/>
    <property type="molecule type" value="Transcribed_RNA"/>
</dbReference>
<protein>
    <submittedName>
        <fullName evidence="1">Uncharacterized protein</fullName>
    </submittedName>
</protein>
<reference evidence="1" key="1">
    <citation type="submission" date="2014-09" db="EMBL/GenBank/DDBJ databases">
        <authorList>
            <person name="Magalhaes I.L.F."/>
            <person name="Oliveira U."/>
            <person name="Santos F.R."/>
            <person name="Vidigal T.H.D.A."/>
            <person name="Brescovit A.D."/>
            <person name="Santos A.J."/>
        </authorList>
    </citation>
    <scope>NUCLEOTIDE SEQUENCE</scope>
    <source>
        <tissue evidence="1">Shoot tissue taken approximately 20 cm above the soil surface</tissue>
    </source>
</reference>
<name>A0A0A9BQA3_ARUDO</name>
<proteinExistence type="predicted"/>
<accession>A0A0A9BQA3</accession>
<reference evidence="1" key="2">
    <citation type="journal article" date="2015" name="Data Brief">
        <title>Shoot transcriptome of the giant reed, Arundo donax.</title>
        <authorList>
            <person name="Barrero R.A."/>
            <person name="Guerrero F.D."/>
            <person name="Moolhuijzen P."/>
            <person name="Goolsby J.A."/>
            <person name="Tidwell J."/>
            <person name="Bellgard S.E."/>
            <person name="Bellgard M.I."/>
        </authorList>
    </citation>
    <scope>NUCLEOTIDE SEQUENCE</scope>
    <source>
        <tissue evidence="1">Shoot tissue taken approximately 20 cm above the soil surface</tissue>
    </source>
</reference>